<dbReference type="HAMAP" id="MF_01393">
    <property type="entry name" value="ATP_synth_a_bact"/>
    <property type="match status" value="1"/>
</dbReference>
<dbReference type="EMBL" id="BAQB01000011">
    <property type="protein sequence ID" value="GBR46152.1"/>
    <property type="molecule type" value="Genomic_DNA"/>
</dbReference>
<keyword evidence="6 11" id="KW-0375">Hydrogen ion transport</keyword>
<evidence type="ECO:0000256" key="11">
    <source>
        <dbReference type="HAMAP-Rule" id="MF_01393"/>
    </source>
</evidence>
<keyword evidence="4 11" id="KW-0138">CF(0)</keyword>
<gene>
    <name evidence="11" type="primary">atpB</name>
    <name evidence="13" type="ORF">AA106556_1014</name>
</gene>
<dbReference type="PRINTS" id="PR00123">
    <property type="entry name" value="ATPASEA"/>
</dbReference>
<feature type="transmembrane region" description="Helical" evidence="11">
    <location>
        <begin position="234"/>
        <end position="259"/>
    </location>
</feature>
<dbReference type="InterPro" id="IPR045083">
    <property type="entry name" value="ATP_synth_F0_asu_bact/mt"/>
</dbReference>
<dbReference type="CDD" id="cd00310">
    <property type="entry name" value="ATP-synt_Fo_a_6"/>
    <property type="match status" value="1"/>
</dbReference>
<dbReference type="PANTHER" id="PTHR11410:SF0">
    <property type="entry name" value="ATP SYNTHASE SUBUNIT A"/>
    <property type="match status" value="1"/>
</dbReference>
<feature type="transmembrane region" description="Helical" evidence="11">
    <location>
        <begin position="101"/>
        <end position="120"/>
    </location>
</feature>
<comment type="similarity">
    <text evidence="2 11 12">Belongs to the ATPase A chain family.</text>
</comment>
<evidence type="ECO:0000313" key="13">
    <source>
        <dbReference type="EMBL" id="GBR46152.1"/>
    </source>
</evidence>
<keyword evidence="3 11" id="KW-0813">Transport</keyword>
<feature type="transmembrane region" description="Helical" evidence="11">
    <location>
        <begin position="203"/>
        <end position="228"/>
    </location>
</feature>
<comment type="caution">
    <text evidence="13">The sequence shown here is derived from an EMBL/GenBank/DDBJ whole genome shotgun (WGS) entry which is preliminary data.</text>
</comment>
<evidence type="ECO:0000256" key="12">
    <source>
        <dbReference type="RuleBase" id="RU000483"/>
    </source>
</evidence>
<protein>
    <recommendedName>
        <fullName evidence="11 12">ATP synthase subunit a</fullName>
    </recommendedName>
    <alternativeName>
        <fullName evidence="11">ATP synthase F0 sector subunit a</fullName>
    </alternativeName>
    <alternativeName>
        <fullName evidence="11">F-ATPase subunit 6</fullName>
    </alternativeName>
</protein>
<evidence type="ECO:0000256" key="7">
    <source>
        <dbReference type="ARBA" id="ARBA00022989"/>
    </source>
</evidence>
<dbReference type="NCBIfam" id="TIGR01131">
    <property type="entry name" value="ATP_synt_6_or_A"/>
    <property type="match status" value="1"/>
</dbReference>
<keyword evidence="14" id="KW-1185">Reference proteome</keyword>
<proteinExistence type="inferred from homology"/>
<evidence type="ECO:0000256" key="1">
    <source>
        <dbReference type="ARBA" id="ARBA00004141"/>
    </source>
</evidence>
<keyword evidence="9 11" id="KW-0472">Membrane</keyword>
<evidence type="ECO:0000256" key="5">
    <source>
        <dbReference type="ARBA" id="ARBA00022692"/>
    </source>
</evidence>
<keyword evidence="8 11" id="KW-0406">Ion transport</keyword>
<name>A0ABQ0QIL8_9PROT</name>
<evidence type="ECO:0000256" key="3">
    <source>
        <dbReference type="ARBA" id="ARBA00022448"/>
    </source>
</evidence>
<evidence type="ECO:0000313" key="14">
    <source>
        <dbReference type="Proteomes" id="UP001062443"/>
    </source>
</evidence>
<dbReference type="SUPFAM" id="SSF81336">
    <property type="entry name" value="F1F0 ATP synthase subunit A"/>
    <property type="match status" value="1"/>
</dbReference>
<dbReference type="InterPro" id="IPR023011">
    <property type="entry name" value="ATP_synth_F0_asu_AS"/>
</dbReference>
<dbReference type="Proteomes" id="UP001062443">
    <property type="component" value="Unassembled WGS sequence"/>
</dbReference>
<keyword evidence="11" id="KW-1003">Cell membrane</keyword>
<dbReference type="PANTHER" id="PTHR11410">
    <property type="entry name" value="ATP SYNTHASE SUBUNIT A"/>
    <property type="match status" value="1"/>
</dbReference>
<evidence type="ECO:0000256" key="8">
    <source>
        <dbReference type="ARBA" id="ARBA00023065"/>
    </source>
</evidence>
<keyword evidence="7 11" id="KW-1133">Transmembrane helix</keyword>
<dbReference type="Gene3D" id="1.20.120.220">
    <property type="entry name" value="ATP synthase, F0 complex, subunit A"/>
    <property type="match status" value="1"/>
</dbReference>
<comment type="subcellular location">
    <subcellularLocation>
        <location evidence="11 12">Cell membrane</location>
        <topology evidence="11 12">Multi-pass membrane protein</topology>
    </subcellularLocation>
    <subcellularLocation>
        <location evidence="1">Membrane</location>
        <topology evidence="1">Multi-pass membrane protein</topology>
    </subcellularLocation>
</comment>
<feature type="transmembrane region" description="Helical" evidence="11">
    <location>
        <begin position="171"/>
        <end position="196"/>
    </location>
</feature>
<keyword evidence="5 11" id="KW-0812">Transmembrane</keyword>
<comment type="function">
    <text evidence="11 12">Key component of the proton channel; it plays a direct role in the translocation of protons across the membrane.</text>
</comment>
<evidence type="ECO:0000256" key="9">
    <source>
        <dbReference type="ARBA" id="ARBA00023136"/>
    </source>
</evidence>
<organism evidence="13 14">
    <name type="scientific">Neokomagataea tanensis NBRC 106556</name>
    <dbReference type="NCBI Taxonomy" id="1223519"/>
    <lineage>
        <taxon>Bacteria</taxon>
        <taxon>Pseudomonadati</taxon>
        <taxon>Pseudomonadota</taxon>
        <taxon>Alphaproteobacteria</taxon>
        <taxon>Acetobacterales</taxon>
        <taxon>Acetobacteraceae</taxon>
        <taxon>Neokomagataea</taxon>
    </lineage>
</organism>
<sequence>MGPPSWQAPLITGEASVAAGSTIDALGQFELKPVLGTLGESLHFSQSPLFMIIAVVLVLGFLYIGMRPAAIVPGRLQAAAELGYDFVHDLALSTIGEKGTAFFPFIFALFFFILTGNYLGLIPFCFTYTSHIAVTLALAVGVFLLSVVVALRHQGLGFFKHFLPDGVPIGLAPLIVPIEIISFLSRPVSLSIRLFANMVAGHVLFEVFASFTIMLAGLGVVGHVIAIAPVVFNIALMALELLVGLLQAYVFAILTCIYLREAVEH</sequence>
<dbReference type="InterPro" id="IPR000568">
    <property type="entry name" value="ATP_synth_F0_asu"/>
</dbReference>
<reference evidence="13" key="1">
    <citation type="submission" date="2013-04" db="EMBL/GenBank/DDBJ databases">
        <title>The genome sequencing project of 58 acetic acid bacteria.</title>
        <authorList>
            <person name="Okamoto-Kainuma A."/>
            <person name="Ishikawa M."/>
            <person name="Umino S."/>
            <person name="Koizumi Y."/>
            <person name="Shiwa Y."/>
            <person name="Yoshikawa H."/>
            <person name="Matsutani M."/>
            <person name="Matsushita K."/>
        </authorList>
    </citation>
    <scope>NUCLEOTIDE SEQUENCE</scope>
    <source>
        <strain evidence="13">NBRC 106556</strain>
    </source>
</reference>
<accession>A0ABQ0QIL8</accession>
<dbReference type="NCBIfam" id="NF004482">
    <property type="entry name" value="PRK05815.2-4"/>
    <property type="match status" value="1"/>
</dbReference>
<dbReference type="Pfam" id="PF00119">
    <property type="entry name" value="ATP-synt_A"/>
    <property type="match status" value="1"/>
</dbReference>
<evidence type="ECO:0000256" key="2">
    <source>
        <dbReference type="ARBA" id="ARBA00006810"/>
    </source>
</evidence>
<dbReference type="PROSITE" id="PS00449">
    <property type="entry name" value="ATPASE_A"/>
    <property type="match status" value="1"/>
</dbReference>
<evidence type="ECO:0000256" key="10">
    <source>
        <dbReference type="ARBA" id="ARBA00023310"/>
    </source>
</evidence>
<evidence type="ECO:0000256" key="4">
    <source>
        <dbReference type="ARBA" id="ARBA00022547"/>
    </source>
</evidence>
<feature type="transmembrane region" description="Helical" evidence="11">
    <location>
        <begin position="132"/>
        <end position="151"/>
    </location>
</feature>
<keyword evidence="10 11" id="KW-0066">ATP synthesis</keyword>
<evidence type="ECO:0000256" key="6">
    <source>
        <dbReference type="ARBA" id="ARBA00022781"/>
    </source>
</evidence>
<feature type="transmembrane region" description="Helical" evidence="11">
    <location>
        <begin position="49"/>
        <end position="66"/>
    </location>
</feature>
<dbReference type="InterPro" id="IPR035908">
    <property type="entry name" value="F0_ATP_A_sf"/>
</dbReference>